<accession>A0A4R7BBF3</accession>
<keyword evidence="3" id="KW-1185">Reference proteome</keyword>
<dbReference type="RefSeq" id="WP_133678624.1">
    <property type="nucleotide sequence ID" value="NZ_SNZP01000002.1"/>
</dbReference>
<evidence type="ECO:0000259" key="1">
    <source>
        <dbReference type="Pfam" id="PF09343"/>
    </source>
</evidence>
<protein>
    <submittedName>
        <fullName evidence="2">Uncharacterized protein (TIGR02217 family)</fullName>
    </submittedName>
</protein>
<organism evidence="2 3">
    <name type="scientific">Paludibacterium purpuratum</name>
    <dbReference type="NCBI Taxonomy" id="1144873"/>
    <lineage>
        <taxon>Bacteria</taxon>
        <taxon>Pseudomonadati</taxon>
        <taxon>Pseudomonadota</taxon>
        <taxon>Betaproteobacteria</taxon>
        <taxon>Neisseriales</taxon>
        <taxon>Chromobacteriaceae</taxon>
        <taxon>Paludibacterium</taxon>
    </lineage>
</organism>
<name>A0A4R7BBF3_9NEIS</name>
<feature type="domain" description="DUF2460" evidence="1">
    <location>
        <begin position="10"/>
        <end position="198"/>
    </location>
</feature>
<dbReference type="InterPro" id="IPR011740">
    <property type="entry name" value="DUF2460"/>
</dbReference>
<evidence type="ECO:0000313" key="2">
    <source>
        <dbReference type="EMBL" id="TDR82211.1"/>
    </source>
</evidence>
<evidence type="ECO:0000313" key="3">
    <source>
        <dbReference type="Proteomes" id="UP000295611"/>
    </source>
</evidence>
<sequence length="199" mass="22187">MSNAVYPVLAGLAWPVKRTPEWNTRVQKTASGRELRAQFYSYPRYTYELQYEFLRGDQKNAEFQALMGFFNARGGQFDTFLFDDQCDDTVPASAPQQFGIGDGSSTTFQLARAVGGYVEPVLAINGTPTILISGAATSAFTVQANGMIQFASPPPAGAPLTWSGQFYWVVRFAQDTVDFEEFAYNFWRLNKVQLITVKP</sequence>
<dbReference type="EMBL" id="SNZP01000002">
    <property type="protein sequence ID" value="TDR82211.1"/>
    <property type="molecule type" value="Genomic_DNA"/>
</dbReference>
<gene>
    <name evidence="2" type="ORF">DFP86_102325</name>
</gene>
<dbReference type="OrthoDB" id="1685145at2"/>
<reference evidence="2 3" key="1">
    <citation type="submission" date="2019-03" db="EMBL/GenBank/DDBJ databases">
        <title>Genomic Encyclopedia of Type Strains, Phase III (KMG-III): the genomes of soil and plant-associated and newly described type strains.</title>
        <authorList>
            <person name="Whitman W."/>
        </authorList>
    </citation>
    <scope>NUCLEOTIDE SEQUENCE [LARGE SCALE GENOMIC DNA]</scope>
    <source>
        <strain evidence="2 3">CECT 8976</strain>
    </source>
</reference>
<dbReference type="Proteomes" id="UP000295611">
    <property type="component" value="Unassembled WGS sequence"/>
</dbReference>
<proteinExistence type="predicted"/>
<comment type="caution">
    <text evidence="2">The sequence shown here is derived from an EMBL/GenBank/DDBJ whole genome shotgun (WGS) entry which is preliminary data.</text>
</comment>
<dbReference type="Pfam" id="PF09343">
    <property type="entry name" value="DUF2460"/>
    <property type="match status" value="1"/>
</dbReference>
<dbReference type="AlphaFoldDB" id="A0A4R7BBF3"/>